<reference evidence="1 2" key="1">
    <citation type="submission" date="2015-06" db="EMBL/GenBank/DDBJ databases">
        <title>Draft genome of the ant-associated black yeast Phialophora attae CBS 131958.</title>
        <authorList>
            <person name="Moreno L.F."/>
            <person name="Stielow B.J."/>
            <person name="de Hoog S."/>
            <person name="Vicente V.A."/>
            <person name="Weiss V.A."/>
            <person name="de Vries M."/>
            <person name="Cruz L.M."/>
            <person name="Souza E.M."/>
        </authorList>
    </citation>
    <scope>NUCLEOTIDE SEQUENCE [LARGE SCALE GENOMIC DNA]</scope>
    <source>
        <strain evidence="1 2">CBS 131958</strain>
    </source>
</reference>
<dbReference type="AlphaFoldDB" id="A0A0N1HNR5"/>
<dbReference type="EMBL" id="LFJN01000015">
    <property type="protein sequence ID" value="KPI39227.1"/>
    <property type="molecule type" value="Genomic_DNA"/>
</dbReference>
<comment type="caution">
    <text evidence="1">The sequence shown here is derived from an EMBL/GenBank/DDBJ whole genome shotgun (WGS) entry which is preliminary data.</text>
</comment>
<name>A0A0N1HNR5_9EURO</name>
<organism evidence="1 2">
    <name type="scientific">Cyphellophora attinorum</name>
    <dbReference type="NCBI Taxonomy" id="1664694"/>
    <lineage>
        <taxon>Eukaryota</taxon>
        <taxon>Fungi</taxon>
        <taxon>Dikarya</taxon>
        <taxon>Ascomycota</taxon>
        <taxon>Pezizomycotina</taxon>
        <taxon>Eurotiomycetes</taxon>
        <taxon>Chaetothyriomycetidae</taxon>
        <taxon>Chaetothyriales</taxon>
        <taxon>Cyphellophoraceae</taxon>
        <taxon>Cyphellophora</taxon>
    </lineage>
</organism>
<evidence type="ECO:0000313" key="1">
    <source>
        <dbReference type="EMBL" id="KPI39227.1"/>
    </source>
</evidence>
<protein>
    <submittedName>
        <fullName evidence="1">Uncharacterized protein</fullName>
    </submittedName>
</protein>
<dbReference type="GeneID" id="28737265"/>
<keyword evidence="2" id="KW-1185">Reference proteome</keyword>
<gene>
    <name evidence="1" type="ORF">AB675_5193</name>
</gene>
<proteinExistence type="predicted"/>
<dbReference type="VEuPathDB" id="FungiDB:AB675_5193"/>
<evidence type="ECO:0000313" key="2">
    <source>
        <dbReference type="Proteomes" id="UP000038010"/>
    </source>
</evidence>
<sequence length="150" mass="17683">MNDFTKTAFIARAYDVILRTRCINRLRALMRIAPMLDTNFRSVELKMDVRVSQFCLSRRRSLDESTESTDSFPSNTRPDGVVFRFASEFRDGPDVYTYVSDTIMRCTLELSPDVQADLCQYRAKWTKQYRIAERYYLANKDNEDLDWLVC</sequence>
<dbReference type="RefSeq" id="XP_017999190.1">
    <property type="nucleotide sequence ID" value="XM_018145385.1"/>
</dbReference>
<dbReference type="Proteomes" id="UP000038010">
    <property type="component" value="Unassembled WGS sequence"/>
</dbReference>
<accession>A0A0N1HNR5</accession>